<feature type="transmembrane region" description="Helical" evidence="8">
    <location>
        <begin position="331"/>
        <end position="357"/>
    </location>
</feature>
<dbReference type="EMBL" id="AZGE01000013">
    <property type="protein sequence ID" value="KRM15310.1"/>
    <property type="molecule type" value="Genomic_DNA"/>
</dbReference>
<dbReference type="GO" id="GO:0005886">
    <property type="term" value="C:plasma membrane"/>
    <property type="evidence" value="ECO:0007669"/>
    <property type="project" value="UniProtKB-SubCell"/>
</dbReference>
<dbReference type="PANTHER" id="PTHR21716">
    <property type="entry name" value="TRANSMEMBRANE PROTEIN"/>
    <property type="match status" value="1"/>
</dbReference>
<evidence type="ECO:0000256" key="1">
    <source>
        <dbReference type="ARBA" id="ARBA00004651"/>
    </source>
</evidence>
<evidence type="ECO:0000256" key="7">
    <source>
        <dbReference type="ARBA" id="ARBA00023136"/>
    </source>
</evidence>
<dbReference type="PATRIC" id="fig|1423779.3.peg.437"/>
<feature type="transmembrane region" description="Helical" evidence="8">
    <location>
        <begin position="261"/>
        <end position="290"/>
    </location>
</feature>
<evidence type="ECO:0000313" key="9">
    <source>
        <dbReference type="EMBL" id="KRM15310.1"/>
    </source>
</evidence>
<sequence>MLNEKRGENVKEKYYHWLFWPSLLLVIAALIWVCTKIQFIFQPFLTFISVVFVPLILSGFLYYMLNPILKLLLKVRLGRFRLNRGVASLLLVLMLILIICGGLAMLIPPVVKEITSLVTHLPQTASGLQRLLNDTIQHSPLKNIDLTAYYRQFDHQLANYAQVVLKGLSSRIGDVINAVTNITVVTITVPVMLFYMLKDGSKLGPSIQKWLSPHHAKEVDQLLGKMNDTLSSYIAGQVIECLFVAVFTSLGYLLIHQPLALVLGIVAGLCNIIPYIGPYIGIAPALFVSLTMAPQKLILVIIVVIVVQQIDGNVIYPNIIGKTLQIHPLTIILFLLAAGHIAGIAGMILCIPFYAVLKTIAEYFFDIYRIEHPVKDETKE</sequence>
<comment type="similarity">
    <text evidence="2">Belongs to the autoinducer-2 exporter (AI-2E) (TC 2.A.86) family.</text>
</comment>
<accession>A0A0R1WBJ0</accession>
<gene>
    <name evidence="9" type="ORF">FC49_GL000432</name>
</gene>
<organism evidence="9 10">
    <name type="scientific">Limosilactobacillus oris DSM 4864</name>
    <dbReference type="NCBI Taxonomy" id="1423779"/>
    <lineage>
        <taxon>Bacteria</taxon>
        <taxon>Bacillati</taxon>
        <taxon>Bacillota</taxon>
        <taxon>Bacilli</taxon>
        <taxon>Lactobacillales</taxon>
        <taxon>Lactobacillaceae</taxon>
        <taxon>Limosilactobacillus</taxon>
    </lineage>
</organism>
<evidence type="ECO:0000256" key="4">
    <source>
        <dbReference type="ARBA" id="ARBA00022475"/>
    </source>
</evidence>
<name>A0A0R1WBJ0_9LACO</name>
<comment type="caution">
    <text evidence="9">The sequence shown here is derived from an EMBL/GenBank/DDBJ whole genome shotgun (WGS) entry which is preliminary data.</text>
</comment>
<feature type="transmembrane region" description="Helical" evidence="8">
    <location>
        <begin position="14"/>
        <end position="33"/>
    </location>
</feature>
<keyword evidence="3" id="KW-0813">Transport</keyword>
<keyword evidence="7 8" id="KW-0472">Membrane</keyword>
<keyword evidence="6 8" id="KW-1133">Transmembrane helix</keyword>
<dbReference type="InterPro" id="IPR002549">
    <property type="entry name" value="AI-2E-like"/>
</dbReference>
<dbReference type="GO" id="GO:0055085">
    <property type="term" value="P:transmembrane transport"/>
    <property type="evidence" value="ECO:0007669"/>
    <property type="project" value="TreeGrafter"/>
</dbReference>
<evidence type="ECO:0000256" key="2">
    <source>
        <dbReference type="ARBA" id="ARBA00009773"/>
    </source>
</evidence>
<evidence type="ECO:0000313" key="10">
    <source>
        <dbReference type="Proteomes" id="UP000050973"/>
    </source>
</evidence>
<keyword evidence="5 8" id="KW-0812">Transmembrane</keyword>
<feature type="transmembrane region" description="Helical" evidence="8">
    <location>
        <begin position="233"/>
        <end position="255"/>
    </location>
</feature>
<evidence type="ECO:0000256" key="6">
    <source>
        <dbReference type="ARBA" id="ARBA00022989"/>
    </source>
</evidence>
<proteinExistence type="inferred from homology"/>
<evidence type="ECO:0000256" key="5">
    <source>
        <dbReference type="ARBA" id="ARBA00022692"/>
    </source>
</evidence>
<dbReference type="AlphaFoldDB" id="A0A0R1WBJ0"/>
<dbReference type="Proteomes" id="UP000050973">
    <property type="component" value="Unassembled WGS sequence"/>
</dbReference>
<dbReference type="Pfam" id="PF01594">
    <property type="entry name" value="AI-2E_transport"/>
    <property type="match status" value="1"/>
</dbReference>
<protein>
    <submittedName>
        <fullName evidence="9">Membrane protein</fullName>
    </submittedName>
</protein>
<feature type="transmembrane region" description="Helical" evidence="8">
    <location>
        <begin position="39"/>
        <end position="65"/>
    </location>
</feature>
<comment type="subcellular location">
    <subcellularLocation>
        <location evidence="1">Cell membrane</location>
        <topology evidence="1">Multi-pass membrane protein</topology>
    </subcellularLocation>
</comment>
<feature type="transmembrane region" description="Helical" evidence="8">
    <location>
        <begin position="297"/>
        <end position="319"/>
    </location>
</feature>
<reference evidence="9 10" key="1">
    <citation type="journal article" date="2015" name="Genome Announc.">
        <title>Expanding the biotechnology potential of lactobacilli through comparative genomics of 213 strains and associated genera.</title>
        <authorList>
            <person name="Sun Z."/>
            <person name="Harris H.M."/>
            <person name="McCann A."/>
            <person name="Guo C."/>
            <person name="Argimon S."/>
            <person name="Zhang W."/>
            <person name="Yang X."/>
            <person name="Jeffery I.B."/>
            <person name="Cooney J.C."/>
            <person name="Kagawa T.F."/>
            <person name="Liu W."/>
            <person name="Song Y."/>
            <person name="Salvetti E."/>
            <person name="Wrobel A."/>
            <person name="Rasinkangas P."/>
            <person name="Parkhill J."/>
            <person name="Rea M.C."/>
            <person name="O'Sullivan O."/>
            <person name="Ritari J."/>
            <person name="Douillard F.P."/>
            <person name="Paul Ross R."/>
            <person name="Yang R."/>
            <person name="Briner A.E."/>
            <person name="Felis G.E."/>
            <person name="de Vos W.M."/>
            <person name="Barrangou R."/>
            <person name="Klaenhammer T.R."/>
            <person name="Caufield P.W."/>
            <person name="Cui Y."/>
            <person name="Zhang H."/>
            <person name="O'Toole P.W."/>
        </authorList>
    </citation>
    <scope>NUCLEOTIDE SEQUENCE [LARGE SCALE GENOMIC DNA]</scope>
    <source>
        <strain evidence="9 10">DSM 4864</strain>
    </source>
</reference>
<keyword evidence="4" id="KW-1003">Cell membrane</keyword>
<feature type="transmembrane region" description="Helical" evidence="8">
    <location>
        <begin position="175"/>
        <end position="197"/>
    </location>
</feature>
<feature type="transmembrane region" description="Helical" evidence="8">
    <location>
        <begin position="86"/>
        <end position="107"/>
    </location>
</feature>
<evidence type="ECO:0000256" key="3">
    <source>
        <dbReference type="ARBA" id="ARBA00022448"/>
    </source>
</evidence>
<dbReference type="PANTHER" id="PTHR21716:SF53">
    <property type="entry name" value="PERMEASE PERM-RELATED"/>
    <property type="match status" value="1"/>
</dbReference>
<evidence type="ECO:0000256" key="8">
    <source>
        <dbReference type="SAM" id="Phobius"/>
    </source>
</evidence>